<dbReference type="EMBL" id="VXIS01000220">
    <property type="protein sequence ID" value="KAA8896246.1"/>
    <property type="molecule type" value="Genomic_DNA"/>
</dbReference>
<keyword evidence="1" id="KW-0732">Signal</keyword>
<dbReference type="Proteomes" id="UP000326924">
    <property type="component" value="Unassembled WGS sequence"/>
</dbReference>
<protein>
    <submittedName>
        <fullName evidence="2">Uncharacterized protein</fullName>
    </submittedName>
</protein>
<keyword evidence="3" id="KW-1185">Reference proteome</keyword>
<accession>A0A5J5EMJ7</accession>
<dbReference type="InParanoid" id="A0A5J5EMJ7"/>
<reference evidence="2 3" key="1">
    <citation type="submission" date="2019-09" db="EMBL/GenBank/DDBJ databases">
        <title>Draft genome of the ectomycorrhizal ascomycete Sphaerosporella brunnea.</title>
        <authorList>
            <consortium name="DOE Joint Genome Institute"/>
            <person name="Benucci G.M."/>
            <person name="Marozzi G."/>
            <person name="Antonielli L."/>
            <person name="Sanchez S."/>
            <person name="Marco P."/>
            <person name="Wang X."/>
            <person name="Falini L.B."/>
            <person name="Barry K."/>
            <person name="Haridas S."/>
            <person name="Lipzen A."/>
            <person name="Labutti K."/>
            <person name="Grigoriev I.V."/>
            <person name="Murat C."/>
            <person name="Martin F."/>
            <person name="Albertini E."/>
            <person name="Donnini D."/>
            <person name="Bonito G."/>
        </authorList>
    </citation>
    <scope>NUCLEOTIDE SEQUENCE [LARGE SCALE GENOMIC DNA]</scope>
    <source>
        <strain evidence="2 3">Sb_GMNB300</strain>
    </source>
</reference>
<evidence type="ECO:0000313" key="2">
    <source>
        <dbReference type="EMBL" id="KAA8896246.1"/>
    </source>
</evidence>
<evidence type="ECO:0000256" key="1">
    <source>
        <dbReference type="SAM" id="SignalP"/>
    </source>
</evidence>
<feature type="signal peptide" evidence="1">
    <location>
        <begin position="1"/>
        <end position="16"/>
    </location>
</feature>
<organism evidence="2 3">
    <name type="scientific">Sphaerosporella brunnea</name>
    <dbReference type="NCBI Taxonomy" id="1250544"/>
    <lineage>
        <taxon>Eukaryota</taxon>
        <taxon>Fungi</taxon>
        <taxon>Dikarya</taxon>
        <taxon>Ascomycota</taxon>
        <taxon>Pezizomycotina</taxon>
        <taxon>Pezizomycetes</taxon>
        <taxon>Pezizales</taxon>
        <taxon>Pyronemataceae</taxon>
        <taxon>Sphaerosporella</taxon>
    </lineage>
</organism>
<feature type="chain" id="PRO_5023882814" evidence="1">
    <location>
        <begin position="17"/>
        <end position="112"/>
    </location>
</feature>
<comment type="caution">
    <text evidence="2">The sequence shown here is derived from an EMBL/GenBank/DDBJ whole genome shotgun (WGS) entry which is preliminary data.</text>
</comment>
<evidence type="ECO:0000313" key="3">
    <source>
        <dbReference type="Proteomes" id="UP000326924"/>
    </source>
</evidence>
<name>A0A5J5EMJ7_9PEZI</name>
<proteinExistence type="predicted"/>
<sequence length="112" mass="12572">MEKPFLLLCFLGPAFIVSHVTILQSKNSLPVSPPTNLSSQTPTRRFLSIQQWLPTIVLHPCFRPEFEFSALDSWPEAVASSSDSISNYFRLEREKSVLPSFEFLIASTIAGL</sequence>
<gene>
    <name evidence="2" type="ORF">FN846DRAFT_893441</name>
</gene>
<dbReference type="AlphaFoldDB" id="A0A5J5EMJ7"/>